<dbReference type="CDD" id="cd08417">
    <property type="entry name" value="PBP2_Nitroaromatics_like"/>
    <property type="match status" value="1"/>
</dbReference>
<dbReference type="InterPro" id="IPR036388">
    <property type="entry name" value="WH-like_DNA-bd_sf"/>
</dbReference>
<dbReference type="PANTHER" id="PTHR30118:SF15">
    <property type="entry name" value="TRANSCRIPTIONAL REGULATORY PROTEIN"/>
    <property type="match status" value="1"/>
</dbReference>
<name>A0A0B9GSV2_9GAMM</name>
<sequence>MQNINLNLLRTLQVLLEESHVSRTAERLCVTQSAVSRQLTQLRELFGDPLLVREGNRLLPTPKALQLKGRVDGILASCQGLLDEPAFSPQQWSGPVVMASSDYVAQYILPDIVERVQLQAPHVNISYRLWSPEYLADLADLDIQLVSTMLPQIPEGLCGAHIGADFPVCVMREQHPLANQSDLSLQQLVDYPHMRVSAGGDKDSFVERELKAQGLNRDVQFSVPFFSAAFQTLVRTDMLMVLPEHIARNMQAWFAITYQPLPIPKPEHNYWLLWHPRYDSDPAHRWFRQQVLSVMKSSMYSI</sequence>
<keyword evidence="4" id="KW-0804">Transcription</keyword>
<dbReference type="EMBL" id="JWLZ01000190">
    <property type="protein sequence ID" value="KHT61836.1"/>
    <property type="molecule type" value="Genomic_DNA"/>
</dbReference>
<dbReference type="InterPro" id="IPR000847">
    <property type="entry name" value="LysR_HTH_N"/>
</dbReference>
<dbReference type="Pfam" id="PF00126">
    <property type="entry name" value="HTH_1"/>
    <property type="match status" value="1"/>
</dbReference>
<dbReference type="Pfam" id="PF03466">
    <property type="entry name" value="LysR_substrate"/>
    <property type="match status" value="1"/>
</dbReference>
<feature type="domain" description="HTH lysR-type" evidence="5">
    <location>
        <begin position="4"/>
        <end position="61"/>
    </location>
</feature>
<dbReference type="PANTHER" id="PTHR30118">
    <property type="entry name" value="HTH-TYPE TRANSCRIPTIONAL REGULATOR LEUO-RELATED"/>
    <property type="match status" value="1"/>
</dbReference>
<proteinExistence type="inferred from homology"/>
<protein>
    <submittedName>
        <fullName evidence="6">Transcriptional regulator</fullName>
    </submittedName>
</protein>
<evidence type="ECO:0000256" key="2">
    <source>
        <dbReference type="ARBA" id="ARBA00023015"/>
    </source>
</evidence>
<keyword evidence="3" id="KW-0238">DNA-binding</keyword>
<dbReference type="InterPro" id="IPR036390">
    <property type="entry name" value="WH_DNA-bd_sf"/>
</dbReference>
<dbReference type="InterPro" id="IPR050389">
    <property type="entry name" value="LysR-type_TF"/>
</dbReference>
<dbReference type="PROSITE" id="PS50931">
    <property type="entry name" value="HTH_LYSR"/>
    <property type="match status" value="1"/>
</dbReference>
<organism evidence="6 7">
    <name type="scientific">Photobacterium gaetbulicola</name>
    <dbReference type="NCBI Taxonomy" id="1295392"/>
    <lineage>
        <taxon>Bacteria</taxon>
        <taxon>Pseudomonadati</taxon>
        <taxon>Pseudomonadota</taxon>
        <taxon>Gammaproteobacteria</taxon>
        <taxon>Vibrionales</taxon>
        <taxon>Vibrionaceae</taxon>
        <taxon>Photobacterium</taxon>
    </lineage>
</organism>
<dbReference type="InterPro" id="IPR037402">
    <property type="entry name" value="YidZ_PBP2"/>
</dbReference>
<comment type="similarity">
    <text evidence="1">Belongs to the LysR transcriptional regulatory family.</text>
</comment>
<dbReference type="Gene3D" id="1.10.10.10">
    <property type="entry name" value="Winged helix-like DNA-binding domain superfamily/Winged helix DNA-binding domain"/>
    <property type="match status" value="1"/>
</dbReference>
<dbReference type="PRINTS" id="PR00039">
    <property type="entry name" value="HTHLYSR"/>
</dbReference>
<evidence type="ECO:0000256" key="3">
    <source>
        <dbReference type="ARBA" id="ARBA00023125"/>
    </source>
</evidence>
<dbReference type="GO" id="GO:0003677">
    <property type="term" value="F:DNA binding"/>
    <property type="evidence" value="ECO:0007669"/>
    <property type="project" value="UniProtKB-KW"/>
</dbReference>
<reference evidence="6 7" key="1">
    <citation type="submission" date="2014-12" db="EMBL/GenBank/DDBJ databases">
        <title>Genome sequencing of Photobacterium gaetbulicola AD005a.</title>
        <authorList>
            <person name="Adrian T.G.S."/>
            <person name="Chan K.G."/>
        </authorList>
    </citation>
    <scope>NUCLEOTIDE SEQUENCE [LARGE SCALE GENOMIC DNA]</scope>
    <source>
        <strain evidence="6 7">AD005a</strain>
    </source>
</reference>
<dbReference type="InterPro" id="IPR005119">
    <property type="entry name" value="LysR_subst-bd"/>
</dbReference>
<dbReference type="Gene3D" id="3.40.190.10">
    <property type="entry name" value="Periplasmic binding protein-like II"/>
    <property type="match status" value="2"/>
</dbReference>
<dbReference type="RefSeq" id="WP_039466841.1">
    <property type="nucleotide sequence ID" value="NZ_JWLZ01000190.1"/>
</dbReference>
<evidence type="ECO:0000256" key="1">
    <source>
        <dbReference type="ARBA" id="ARBA00009437"/>
    </source>
</evidence>
<dbReference type="SUPFAM" id="SSF53850">
    <property type="entry name" value="Periplasmic binding protein-like II"/>
    <property type="match status" value="1"/>
</dbReference>
<dbReference type="SUPFAM" id="SSF46785">
    <property type="entry name" value="Winged helix' DNA-binding domain"/>
    <property type="match status" value="1"/>
</dbReference>
<dbReference type="GO" id="GO:0003700">
    <property type="term" value="F:DNA-binding transcription factor activity"/>
    <property type="evidence" value="ECO:0007669"/>
    <property type="project" value="InterPro"/>
</dbReference>
<comment type="caution">
    <text evidence="6">The sequence shown here is derived from an EMBL/GenBank/DDBJ whole genome shotgun (WGS) entry which is preliminary data.</text>
</comment>
<dbReference type="Proteomes" id="UP000031278">
    <property type="component" value="Unassembled WGS sequence"/>
</dbReference>
<dbReference type="AlphaFoldDB" id="A0A0B9GSV2"/>
<evidence type="ECO:0000313" key="7">
    <source>
        <dbReference type="Proteomes" id="UP000031278"/>
    </source>
</evidence>
<keyword evidence="2" id="KW-0805">Transcription regulation</keyword>
<evidence type="ECO:0000313" key="6">
    <source>
        <dbReference type="EMBL" id="KHT61836.1"/>
    </source>
</evidence>
<evidence type="ECO:0000259" key="5">
    <source>
        <dbReference type="PROSITE" id="PS50931"/>
    </source>
</evidence>
<gene>
    <name evidence="6" type="ORF">RJ45_20700</name>
</gene>
<evidence type="ECO:0000256" key="4">
    <source>
        <dbReference type="ARBA" id="ARBA00023163"/>
    </source>
</evidence>
<accession>A0A0B9GSV2</accession>